<keyword evidence="2" id="KW-1185">Reference proteome</keyword>
<dbReference type="Proteomes" id="UP000197991">
    <property type="component" value="Chromosome"/>
</dbReference>
<organism evidence="1 2">
    <name type="scientific">Salmonella bongori serovar 66:z41:- str. SA19983605</name>
    <dbReference type="NCBI Taxonomy" id="1243617"/>
    <lineage>
        <taxon>Bacteria</taxon>
        <taxon>Pseudomonadati</taxon>
        <taxon>Pseudomonadota</taxon>
        <taxon>Gammaproteobacteria</taxon>
        <taxon>Enterobacterales</taxon>
        <taxon>Enterobacteriaceae</taxon>
        <taxon>Salmonella</taxon>
    </lineage>
</organism>
<evidence type="ECO:0008006" key="3">
    <source>
        <dbReference type="Google" id="ProtNLM"/>
    </source>
</evidence>
<sequence length="90" mass="9951">MDAIFLKRDVIKGESQTEGLEDQREDMSYRHTVVTQVTNAVSGDPGDTLLDTMLTSFAKIQRQIAARKSEGAQQDFTSSAWILAMGQKGE</sequence>
<name>A0A248K5S8_SALBN</name>
<dbReference type="GeneID" id="66757436"/>
<reference evidence="1 2" key="1">
    <citation type="submission" date="2017-06" db="EMBL/GenBank/DDBJ databases">
        <title>Salmonella reference genomes for public health.</title>
        <authorList>
            <person name="Robertson J."/>
            <person name="Yoshida C."/>
            <person name="Gurnik S."/>
            <person name="Nash J."/>
        </authorList>
    </citation>
    <scope>NUCLEOTIDE SEQUENCE [LARGE SCALE GENOMIC DNA]</scope>
    <source>
        <strain evidence="1 2">SA19983605</strain>
    </source>
</reference>
<evidence type="ECO:0000313" key="2">
    <source>
        <dbReference type="Proteomes" id="UP000197991"/>
    </source>
</evidence>
<dbReference type="EMBL" id="CP022120">
    <property type="protein sequence ID" value="ASG53465.1"/>
    <property type="molecule type" value="Genomic_DNA"/>
</dbReference>
<protein>
    <recommendedName>
        <fullName evidence="3">Cytoplasmic protein</fullName>
    </recommendedName>
</protein>
<dbReference type="OrthoDB" id="4865570at2"/>
<proteinExistence type="predicted"/>
<dbReference type="AlphaFoldDB" id="A0A248K5S8"/>
<gene>
    <name evidence="1" type="ORF">LFZ56_03720</name>
</gene>
<dbReference type="RefSeq" id="WP_000338763.1">
    <property type="nucleotide sequence ID" value="NZ_CP022120.1"/>
</dbReference>
<accession>A0A248K5S8</accession>
<evidence type="ECO:0000313" key="1">
    <source>
        <dbReference type="EMBL" id="ASG53465.1"/>
    </source>
</evidence>